<feature type="non-terminal residue" evidence="5">
    <location>
        <position position="1"/>
    </location>
</feature>
<feature type="domain" description="G" evidence="4">
    <location>
        <begin position="77"/>
        <end position="152"/>
    </location>
</feature>
<evidence type="ECO:0000259" key="4">
    <source>
        <dbReference type="Pfam" id="PF01926"/>
    </source>
</evidence>
<accession>A0A812WBW6</accession>
<dbReference type="GO" id="GO:0032543">
    <property type="term" value="P:mitochondrial translation"/>
    <property type="evidence" value="ECO:0007669"/>
    <property type="project" value="TreeGrafter"/>
</dbReference>
<dbReference type="PANTHER" id="PTHR45782:SF5">
    <property type="entry name" value="DAR GTPASE 3, CHLOROPLASTIC"/>
    <property type="match status" value="1"/>
</dbReference>
<dbReference type="Proteomes" id="UP000601435">
    <property type="component" value="Unassembled WGS sequence"/>
</dbReference>
<organism evidence="5 6">
    <name type="scientific">Symbiodinium necroappetens</name>
    <dbReference type="NCBI Taxonomy" id="1628268"/>
    <lineage>
        <taxon>Eukaryota</taxon>
        <taxon>Sar</taxon>
        <taxon>Alveolata</taxon>
        <taxon>Dinophyceae</taxon>
        <taxon>Suessiales</taxon>
        <taxon>Symbiodiniaceae</taxon>
        <taxon>Symbiodinium</taxon>
    </lineage>
</organism>
<gene>
    <name evidence="5" type="primary">DGP3</name>
    <name evidence="5" type="ORF">SNEC2469_LOCUS19050</name>
</gene>
<feature type="compositionally biased region" description="Basic and acidic residues" evidence="3">
    <location>
        <begin position="289"/>
        <end position="303"/>
    </location>
</feature>
<evidence type="ECO:0000313" key="5">
    <source>
        <dbReference type="EMBL" id="CAE7666852.1"/>
    </source>
</evidence>
<dbReference type="GO" id="GO:0003924">
    <property type="term" value="F:GTPase activity"/>
    <property type="evidence" value="ECO:0007669"/>
    <property type="project" value="TreeGrafter"/>
</dbReference>
<name>A0A812WBW6_9DINO</name>
<dbReference type="InterPro" id="IPR006073">
    <property type="entry name" value="GTP-bd"/>
</dbReference>
<evidence type="ECO:0000256" key="3">
    <source>
        <dbReference type="SAM" id="MobiDB-lite"/>
    </source>
</evidence>
<keyword evidence="2" id="KW-0342">GTP-binding</keyword>
<dbReference type="GO" id="GO:0005525">
    <property type="term" value="F:GTP binding"/>
    <property type="evidence" value="ECO:0007669"/>
    <property type="project" value="UniProtKB-KW"/>
</dbReference>
<evidence type="ECO:0000256" key="1">
    <source>
        <dbReference type="ARBA" id="ARBA00022741"/>
    </source>
</evidence>
<dbReference type="OrthoDB" id="269151at2759"/>
<dbReference type="GO" id="GO:0005739">
    <property type="term" value="C:mitochondrion"/>
    <property type="evidence" value="ECO:0007669"/>
    <property type="project" value="TreeGrafter"/>
</dbReference>
<dbReference type="SUPFAM" id="SSF52540">
    <property type="entry name" value="P-loop containing nucleoside triphosphate hydrolases"/>
    <property type="match status" value="1"/>
</dbReference>
<proteinExistence type="predicted"/>
<dbReference type="EMBL" id="CAJNJA010032388">
    <property type="protein sequence ID" value="CAE7666852.1"/>
    <property type="molecule type" value="Genomic_DNA"/>
</dbReference>
<evidence type="ECO:0000313" key="6">
    <source>
        <dbReference type="Proteomes" id="UP000601435"/>
    </source>
</evidence>
<reference evidence="5" key="1">
    <citation type="submission" date="2021-02" db="EMBL/GenBank/DDBJ databases">
        <authorList>
            <person name="Dougan E. K."/>
            <person name="Rhodes N."/>
            <person name="Thang M."/>
            <person name="Chan C."/>
        </authorList>
    </citation>
    <scope>NUCLEOTIDE SEQUENCE</scope>
</reference>
<comment type="caution">
    <text evidence="5">The sequence shown here is derived from an EMBL/GenBank/DDBJ whole genome shotgun (WGS) entry which is preliminary data.</text>
</comment>
<feature type="region of interest" description="Disordered" evidence="3">
    <location>
        <begin position="285"/>
        <end position="307"/>
    </location>
</feature>
<dbReference type="Pfam" id="PF01926">
    <property type="entry name" value="MMR_HSR1"/>
    <property type="match status" value="1"/>
</dbReference>
<feature type="non-terminal residue" evidence="5">
    <location>
        <position position="591"/>
    </location>
</feature>
<evidence type="ECO:0000256" key="2">
    <source>
        <dbReference type="ARBA" id="ARBA00023134"/>
    </source>
</evidence>
<keyword evidence="1" id="KW-0547">Nucleotide-binding</keyword>
<sequence>PRVIVLTKADLVPRAALEETIRYINESERDRGVPVVAVDALLGTFGIEELRTELLKAGAYVNRRRKRKGINPRAIRTMMIGFPNVGKSSIINRLTGRKVAARNGRPGLTKRLTWHKIGGFRNTELEFLDAPGFIPVGFGRRFTKEQQELLCMCRVFGEKHVDRQQTGYDLVTRLGKLWKENPHMIEKTVWRETERIYGVDLQKAIRHEGPLLPKFVPVMNPDPFLGKMINDFNRGRWGRIQLEAPPRAPVSLQDYGHLLQGSANDQKHLEGQAIRGMLGPGRQEVQLPSKEEPEREKVQHENSARALTTAPAPEHIECWEFSVQGLFEGWCGHISPDTGLSESKPGRAATTFGRHRCRTNDPWSTPSRDRCWGFKAILMRTTRVLGSVLYRSARMRLGWKVVNLPAAGPWAVRVPFGRIEIRGYPPAGYAYAQPGYSAGYAPATAQTPPTATYPGYGYGGVPASQAGYTPSTSSGRPERLIVSGCKHDTVGGIVRGEFNLQSDNHGKPVYKKNGQVNGLDVMLYFWDDRDGPDFCGWWFGPKVGGDQVWAYHSEKAPTPPLSGWKVPYDGPVDNTFILQPASGYPKQQPPG</sequence>
<dbReference type="InterPro" id="IPR027417">
    <property type="entry name" value="P-loop_NTPase"/>
</dbReference>
<protein>
    <submittedName>
        <fullName evidence="5">DGP3 protein</fullName>
    </submittedName>
</protein>
<dbReference type="AlphaFoldDB" id="A0A812WBW6"/>
<keyword evidence="6" id="KW-1185">Reference proteome</keyword>
<dbReference type="PANTHER" id="PTHR45782">
    <property type="entry name" value="MITOCHONDRIAL RIBOSOME-ASSOCIATED GTPASE 1"/>
    <property type="match status" value="1"/>
</dbReference>
<dbReference type="Gene3D" id="3.40.50.300">
    <property type="entry name" value="P-loop containing nucleotide triphosphate hydrolases"/>
    <property type="match status" value="1"/>
</dbReference>